<dbReference type="Gene3D" id="1.10.10.10">
    <property type="entry name" value="Winged helix-like DNA-binding domain superfamily/Winged helix DNA-binding domain"/>
    <property type="match status" value="1"/>
</dbReference>
<dbReference type="InterPro" id="IPR036388">
    <property type="entry name" value="WH-like_DNA-bd_sf"/>
</dbReference>
<dbReference type="SUPFAM" id="SSF46785">
    <property type="entry name" value="Winged helix' DNA-binding domain"/>
    <property type="match status" value="1"/>
</dbReference>
<evidence type="ECO:0000313" key="3">
    <source>
        <dbReference type="Proteomes" id="UP000294853"/>
    </source>
</evidence>
<organism evidence="2 3">
    <name type="scientific">Nocardioides seonyuensis</name>
    <dbReference type="NCBI Taxonomy" id="2518371"/>
    <lineage>
        <taxon>Bacteria</taxon>
        <taxon>Bacillati</taxon>
        <taxon>Actinomycetota</taxon>
        <taxon>Actinomycetes</taxon>
        <taxon>Propionibacteriales</taxon>
        <taxon>Nocardioidaceae</taxon>
        <taxon>Nocardioides</taxon>
    </lineage>
</organism>
<protein>
    <submittedName>
        <fullName evidence="2">PadR family transcriptional regulator</fullName>
    </submittedName>
</protein>
<dbReference type="KEGG" id="nsn:EXE58_06355"/>
<dbReference type="EMBL" id="CP038436">
    <property type="protein sequence ID" value="QBX57491.1"/>
    <property type="molecule type" value="Genomic_DNA"/>
</dbReference>
<dbReference type="Proteomes" id="UP000294853">
    <property type="component" value="Chromosome"/>
</dbReference>
<dbReference type="Pfam" id="PF03551">
    <property type="entry name" value="PadR"/>
    <property type="match status" value="1"/>
</dbReference>
<dbReference type="PANTHER" id="PTHR33169">
    <property type="entry name" value="PADR-FAMILY TRANSCRIPTIONAL REGULATOR"/>
    <property type="match status" value="1"/>
</dbReference>
<accession>A0A4P7IMD6</accession>
<dbReference type="OrthoDB" id="122286at2"/>
<dbReference type="InterPro" id="IPR005149">
    <property type="entry name" value="Tscrpt_reg_PadR_N"/>
</dbReference>
<name>A0A4P7IMD6_9ACTN</name>
<proteinExistence type="predicted"/>
<evidence type="ECO:0000313" key="2">
    <source>
        <dbReference type="EMBL" id="QBX57491.1"/>
    </source>
</evidence>
<gene>
    <name evidence="2" type="ORF">EXE58_06355</name>
</gene>
<feature type="domain" description="Transcription regulator PadR N-terminal" evidence="1">
    <location>
        <begin position="10"/>
        <end position="81"/>
    </location>
</feature>
<evidence type="ECO:0000259" key="1">
    <source>
        <dbReference type="Pfam" id="PF03551"/>
    </source>
</evidence>
<sequence>MLKGLITLLLLWLVDEREDYGYALVVRLHESGLTDIAEGTVYPALARCERAGWVEPHYVPSERGPARKYYRLTKAGSDELTRSLSSWNHLSGLVSSITSKGT</sequence>
<reference evidence="2 3" key="1">
    <citation type="submission" date="2019-03" db="EMBL/GenBank/DDBJ databases">
        <title>Three New Species of Nocardioides, Nocardioides euryhalodurans sp. nov., Nocardioides seonyuensis sp. nov. and Nocardioides eburneoflavus sp. nov. Iolated from Soil.</title>
        <authorList>
            <person name="Roh S.G."/>
            <person name="Lee C."/>
            <person name="Kim M.-K."/>
            <person name="Kim S.B."/>
        </authorList>
    </citation>
    <scope>NUCLEOTIDE SEQUENCE [LARGE SCALE GENOMIC DNA]</scope>
    <source>
        <strain evidence="2 3">MMS17-SY207-3</strain>
    </source>
</reference>
<dbReference type="PANTHER" id="PTHR33169:SF14">
    <property type="entry name" value="TRANSCRIPTIONAL REGULATOR RV3488"/>
    <property type="match status" value="1"/>
</dbReference>
<dbReference type="InterPro" id="IPR052509">
    <property type="entry name" value="Metal_resp_DNA-bind_regulator"/>
</dbReference>
<dbReference type="AlphaFoldDB" id="A0A4P7IMD6"/>
<dbReference type="InterPro" id="IPR036390">
    <property type="entry name" value="WH_DNA-bd_sf"/>
</dbReference>
<keyword evidence="3" id="KW-1185">Reference proteome</keyword>